<dbReference type="Gene3D" id="3.30.200.20">
    <property type="entry name" value="Phosphorylase Kinase, domain 1"/>
    <property type="match status" value="1"/>
</dbReference>
<dbReference type="Proteomes" id="UP001472866">
    <property type="component" value="Chromosome 08"/>
</dbReference>
<dbReference type="PANTHER" id="PTHR47634:SF9">
    <property type="entry name" value="PROTEIN KINASE DOMAIN-CONTAINING PROTEIN-RELATED"/>
    <property type="match status" value="1"/>
</dbReference>
<proteinExistence type="predicted"/>
<evidence type="ECO:0000313" key="12">
    <source>
        <dbReference type="Proteomes" id="UP001472866"/>
    </source>
</evidence>
<keyword evidence="4" id="KW-0547">Nucleotide-binding</keyword>
<dbReference type="GO" id="GO:0000245">
    <property type="term" value="P:spliceosomal complex assembly"/>
    <property type="evidence" value="ECO:0007669"/>
    <property type="project" value="TreeGrafter"/>
</dbReference>
<evidence type="ECO:0000256" key="8">
    <source>
        <dbReference type="ARBA" id="ARBA00048679"/>
    </source>
</evidence>
<dbReference type="GO" id="GO:0050684">
    <property type="term" value="P:regulation of mRNA processing"/>
    <property type="evidence" value="ECO:0007669"/>
    <property type="project" value="TreeGrafter"/>
</dbReference>
<evidence type="ECO:0000256" key="4">
    <source>
        <dbReference type="ARBA" id="ARBA00022741"/>
    </source>
</evidence>
<dbReference type="InterPro" id="IPR051334">
    <property type="entry name" value="SRPK"/>
</dbReference>
<dbReference type="FunFam" id="1.10.510.10:FF:000339">
    <property type="entry name" value="Serine/threonine-protein kinase SRPK-like protein"/>
    <property type="match status" value="1"/>
</dbReference>
<evidence type="ECO:0000256" key="1">
    <source>
        <dbReference type="ARBA" id="ARBA00012513"/>
    </source>
</evidence>
<evidence type="ECO:0000256" key="6">
    <source>
        <dbReference type="ARBA" id="ARBA00022840"/>
    </source>
</evidence>
<sequence length="477" mass="53833">MASCSSSSDVEDDEDYRRGGYHRVRIGDVFKQGRYKVVRKMGWGHFSTVWRVRILGDRKDSDLPEYAALKIQKSASHYADAARDEIKILQQIKDADGPGAAPVARLLDWFEHSGPNGKHVCVVMESLGDNLLTLVKLYDYRGIPMESVKMVARCTLEALDFLHSKLQIIHTDLKPENILLTGKVPKVPKRRKGKRKPKGREEAENGKGEEKAMAPAGEPTSQPSDRGGPAVAEGKIAQLLAAGQPLTKNQKKKLKKKLKKREAAAAEEAGEVEERDAPPASEPEDEIDEEAHLCRTLIEAEAKIPKTCKVIDLGNACWTYKKFTSDIQTRQYRCPEVILGASYSTPADIWSLACILFELITGDYLFEPKSGKDYSRDEDHLALFQEALGKIPKRIALKGKFARDFFNRNGDLKHIKKLQHWPITDVFIDKYEIEPEEADCIASFLYPMLEYDPEKRATAYECLQHPWLQPKQPMAKK</sequence>
<gene>
    <name evidence="11" type="ORF">HKI87_08g52460</name>
</gene>
<feature type="compositionally biased region" description="Basic residues" evidence="9">
    <location>
        <begin position="249"/>
        <end position="260"/>
    </location>
</feature>
<dbReference type="PROSITE" id="PS50011">
    <property type="entry name" value="PROTEIN_KINASE_DOM"/>
    <property type="match status" value="1"/>
</dbReference>
<evidence type="ECO:0000256" key="2">
    <source>
        <dbReference type="ARBA" id="ARBA00022527"/>
    </source>
</evidence>
<accession>A0AAX4PDK2</accession>
<dbReference type="PROSITE" id="PS00108">
    <property type="entry name" value="PROTEIN_KINASE_ST"/>
    <property type="match status" value="1"/>
</dbReference>
<keyword evidence="2" id="KW-0723">Serine/threonine-protein kinase</keyword>
<dbReference type="AlphaFoldDB" id="A0AAX4PDK2"/>
<dbReference type="InterPro" id="IPR011009">
    <property type="entry name" value="Kinase-like_dom_sf"/>
</dbReference>
<dbReference type="InterPro" id="IPR008271">
    <property type="entry name" value="Ser/Thr_kinase_AS"/>
</dbReference>
<evidence type="ECO:0000256" key="3">
    <source>
        <dbReference type="ARBA" id="ARBA00022679"/>
    </source>
</evidence>
<dbReference type="Gene3D" id="1.10.510.10">
    <property type="entry name" value="Transferase(Phosphotransferase) domain 1"/>
    <property type="match status" value="1"/>
</dbReference>
<keyword evidence="5 11" id="KW-0418">Kinase</keyword>
<dbReference type="PANTHER" id="PTHR47634">
    <property type="entry name" value="PROTEIN KINASE DOMAIN-CONTAINING PROTEIN-RELATED"/>
    <property type="match status" value="1"/>
</dbReference>
<organism evidence="11 12">
    <name type="scientific">Chloropicon roscoffensis</name>
    <dbReference type="NCBI Taxonomy" id="1461544"/>
    <lineage>
        <taxon>Eukaryota</taxon>
        <taxon>Viridiplantae</taxon>
        <taxon>Chlorophyta</taxon>
        <taxon>Chloropicophyceae</taxon>
        <taxon>Chloropicales</taxon>
        <taxon>Chloropicaceae</taxon>
        <taxon>Chloropicon</taxon>
    </lineage>
</organism>
<keyword evidence="3" id="KW-0808">Transferase</keyword>
<dbReference type="GO" id="GO:0004674">
    <property type="term" value="F:protein serine/threonine kinase activity"/>
    <property type="evidence" value="ECO:0007669"/>
    <property type="project" value="UniProtKB-KW"/>
</dbReference>
<reference evidence="11 12" key="1">
    <citation type="submission" date="2024-03" db="EMBL/GenBank/DDBJ databases">
        <title>Complete genome sequence of the green alga Chloropicon roscoffensis RCC1871.</title>
        <authorList>
            <person name="Lemieux C."/>
            <person name="Pombert J.-F."/>
            <person name="Otis C."/>
            <person name="Turmel M."/>
        </authorList>
    </citation>
    <scope>NUCLEOTIDE SEQUENCE [LARGE SCALE GENOMIC DNA]</scope>
    <source>
        <strain evidence="11 12">RCC1871</strain>
    </source>
</reference>
<evidence type="ECO:0000256" key="9">
    <source>
        <dbReference type="SAM" id="MobiDB-lite"/>
    </source>
</evidence>
<feature type="region of interest" description="Disordered" evidence="9">
    <location>
        <begin position="183"/>
        <end position="230"/>
    </location>
</feature>
<dbReference type="GO" id="GO:0005524">
    <property type="term" value="F:ATP binding"/>
    <property type="evidence" value="ECO:0007669"/>
    <property type="project" value="UniProtKB-KW"/>
</dbReference>
<name>A0AAX4PDK2_9CHLO</name>
<dbReference type="SMART" id="SM00220">
    <property type="entry name" value="S_TKc"/>
    <property type="match status" value="1"/>
</dbReference>
<dbReference type="EMBL" id="CP151508">
    <property type="protein sequence ID" value="WZN63695.1"/>
    <property type="molecule type" value="Genomic_DNA"/>
</dbReference>
<evidence type="ECO:0000313" key="11">
    <source>
        <dbReference type="EMBL" id="WZN63695.1"/>
    </source>
</evidence>
<feature type="compositionally biased region" description="Basic residues" evidence="9">
    <location>
        <begin position="186"/>
        <end position="198"/>
    </location>
</feature>
<keyword evidence="12" id="KW-1185">Reference proteome</keyword>
<dbReference type="EC" id="2.7.11.1" evidence="1"/>
<dbReference type="SUPFAM" id="SSF56112">
    <property type="entry name" value="Protein kinase-like (PK-like)"/>
    <property type="match status" value="1"/>
</dbReference>
<evidence type="ECO:0000259" key="10">
    <source>
        <dbReference type="PROSITE" id="PS50011"/>
    </source>
</evidence>
<evidence type="ECO:0000256" key="7">
    <source>
        <dbReference type="ARBA" id="ARBA00047899"/>
    </source>
</evidence>
<feature type="compositionally biased region" description="Basic and acidic residues" evidence="9">
    <location>
        <begin position="199"/>
        <end position="212"/>
    </location>
</feature>
<comment type="catalytic activity">
    <reaction evidence="7">
        <text>L-threonyl-[protein] + ATP = O-phospho-L-threonyl-[protein] + ADP + H(+)</text>
        <dbReference type="Rhea" id="RHEA:46608"/>
        <dbReference type="Rhea" id="RHEA-COMP:11060"/>
        <dbReference type="Rhea" id="RHEA-COMP:11605"/>
        <dbReference type="ChEBI" id="CHEBI:15378"/>
        <dbReference type="ChEBI" id="CHEBI:30013"/>
        <dbReference type="ChEBI" id="CHEBI:30616"/>
        <dbReference type="ChEBI" id="CHEBI:61977"/>
        <dbReference type="ChEBI" id="CHEBI:456216"/>
        <dbReference type="EC" id="2.7.11.1"/>
    </reaction>
</comment>
<protein>
    <recommendedName>
        <fullName evidence="1">non-specific serine/threonine protein kinase</fullName>
        <ecNumber evidence="1">2.7.11.1</ecNumber>
    </recommendedName>
</protein>
<dbReference type="InterPro" id="IPR000719">
    <property type="entry name" value="Prot_kinase_dom"/>
</dbReference>
<keyword evidence="6" id="KW-0067">ATP-binding</keyword>
<evidence type="ECO:0000256" key="5">
    <source>
        <dbReference type="ARBA" id="ARBA00022777"/>
    </source>
</evidence>
<dbReference type="CDD" id="cd14136">
    <property type="entry name" value="STKc_SRPK"/>
    <property type="match status" value="1"/>
</dbReference>
<feature type="domain" description="Protein kinase" evidence="10">
    <location>
        <begin position="35"/>
        <end position="468"/>
    </location>
</feature>
<dbReference type="Pfam" id="PF00069">
    <property type="entry name" value="Pkinase"/>
    <property type="match status" value="2"/>
</dbReference>
<feature type="region of interest" description="Disordered" evidence="9">
    <location>
        <begin position="248"/>
        <end position="288"/>
    </location>
</feature>
<comment type="catalytic activity">
    <reaction evidence="8">
        <text>L-seryl-[protein] + ATP = O-phospho-L-seryl-[protein] + ADP + H(+)</text>
        <dbReference type="Rhea" id="RHEA:17989"/>
        <dbReference type="Rhea" id="RHEA-COMP:9863"/>
        <dbReference type="Rhea" id="RHEA-COMP:11604"/>
        <dbReference type="ChEBI" id="CHEBI:15378"/>
        <dbReference type="ChEBI" id="CHEBI:29999"/>
        <dbReference type="ChEBI" id="CHEBI:30616"/>
        <dbReference type="ChEBI" id="CHEBI:83421"/>
        <dbReference type="ChEBI" id="CHEBI:456216"/>
        <dbReference type="EC" id="2.7.11.1"/>
    </reaction>
</comment>